<evidence type="ECO:0000313" key="2">
    <source>
        <dbReference type="Proteomes" id="UP000822688"/>
    </source>
</evidence>
<dbReference type="EMBL" id="CM026424">
    <property type="protein sequence ID" value="KAG0579013.1"/>
    <property type="molecule type" value="Genomic_DNA"/>
</dbReference>
<proteinExistence type="predicted"/>
<accession>A0A8T0I977</accession>
<dbReference type="Proteomes" id="UP000822688">
    <property type="component" value="Chromosome 4"/>
</dbReference>
<evidence type="ECO:0000313" key="1">
    <source>
        <dbReference type="EMBL" id="KAG0579013.1"/>
    </source>
</evidence>
<reference evidence="1" key="1">
    <citation type="submission" date="2020-06" db="EMBL/GenBank/DDBJ databases">
        <title>WGS assembly of Ceratodon purpureus strain R40.</title>
        <authorList>
            <person name="Carey S.B."/>
            <person name="Jenkins J."/>
            <person name="Shu S."/>
            <person name="Lovell J.T."/>
            <person name="Sreedasyam A."/>
            <person name="Maumus F."/>
            <person name="Tiley G.P."/>
            <person name="Fernandez-Pozo N."/>
            <person name="Barry K."/>
            <person name="Chen C."/>
            <person name="Wang M."/>
            <person name="Lipzen A."/>
            <person name="Daum C."/>
            <person name="Saski C.A."/>
            <person name="Payton A.C."/>
            <person name="Mcbreen J.C."/>
            <person name="Conrad R.E."/>
            <person name="Kollar L.M."/>
            <person name="Olsson S."/>
            <person name="Huttunen S."/>
            <person name="Landis J.B."/>
            <person name="Wickett N.J."/>
            <person name="Johnson M.G."/>
            <person name="Rensing S.A."/>
            <person name="Grimwood J."/>
            <person name="Schmutz J."/>
            <person name="Mcdaniel S.F."/>
        </authorList>
    </citation>
    <scope>NUCLEOTIDE SEQUENCE</scope>
    <source>
        <strain evidence="1">R40</strain>
    </source>
</reference>
<gene>
    <name evidence="1" type="ORF">KC19_4G066000</name>
</gene>
<name>A0A8T0I977_CERPU</name>
<organism evidence="1 2">
    <name type="scientific">Ceratodon purpureus</name>
    <name type="common">Fire moss</name>
    <name type="synonym">Dicranum purpureum</name>
    <dbReference type="NCBI Taxonomy" id="3225"/>
    <lineage>
        <taxon>Eukaryota</taxon>
        <taxon>Viridiplantae</taxon>
        <taxon>Streptophyta</taxon>
        <taxon>Embryophyta</taxon>
        <taxon>Bryophyta</taxon>
        <taxon>Bryophytina</taxon>
        <taxon>Bryopsida</taxon>
        <taxon>Dicranidae</taxon>
        <taxon>Pseudoditrichales</taxon>
        <taxon>Ditrichaceae</taxon>
        <taxon>Ceratodon</taxon>
    </lineage>
</organism>
<protein>
    <submittedName>
        <fullName evidence="1">Uncharacterized protein</fullName>
    </submittedName>
</protein>
<comment type="caution">
    <text evidence="1">The sequence shown here is derived from an EMBL/GenBank/DDBJ whole genome shotgun (WGS) entry which is preliminary data.</text>
</comment>
<keyword evidence="2" id="KW-1185">Reference proteome</keyword>
<dbReference type="AlphaFoldDB" id="A0A8T0I977"/>
<sequence>MLVVVCMNFRRLSGCLIPVLAVAGVREREGEGWIDPSRPVLSLVAVGLSCRGCSTTAGLGPFTYVINRK</sequence>